<evidence type="ECO:0000313" key="4">
    <source>
        <dbReference type="Proteomes" id="UP000070617"/>
    </source>
</evidence>
<proteinExistence type="predicted"/>
<protein>
    <submittedName>
        <fullName evidence="3">Maltose O-acetyltransferase domain protein</fullName>
    </submittedName>
</protein>
<sequence>MEKKLKYTVMVKFFLEKGSYSTIQLTRGTKVFIGNDTAISHNVRICTSNRNPMDVIFEKDSIEIERGDVIIGDNCWIGDNVFICQGVKIGDYTVIGANSVVSKDIPSNCIAAGSPIRILKNKS</sequence>
<dbReference type="GO" id="GO:0016740">
    <property type="term" value="F:transferase activity"/>
    <property type="evidence" value="ECO:0007669"/>
    <property type="project" value="UniProtKB-KW"/>
</dbReference>
<dbReference type="Gene3D" id="2.160.10.10">
    <property type="entry name" value="Hexapeptide repeat proteins"/>
    <property type="match status" value="1"/>
</dbReference>
<evidence type="ECO:0000256" key="1">
    <source>
        <dbReference type="ARBA" id="ARBA00022679"/>
    </source>
</evidence>
<gene>
    <name evidence="3" type="ORF">HMPREF3206_00648</name>
</gene>
<accession>A0A133NH01</accession>
<dbReference type="STRING" id="134605.HMPREF3206_00648"/>
<dbReference type="InterPro" id="IPR018357">
    <property type="entry name" value="Hexapep_transf_CS"/>
</dbReference>
<comment type="caution">
    <text evidence="3">The sequence shown here is derived from an EMBL/GenBank/DDBJ whole genome shotgun (WGS) entry which is preliminary data.</text>
</comment>
<dbReference type="SUPFAM" id="SSF51161">
    <property type="entry name" value="Trimeric LpxA-like enzymes"/>
    <property type="match status" value="1"/>
</dbReference>
<dbReference type="Pfam" id="PF00132">
    <property type="entry name" value="Hexapep"/>
    <property type="match status" value="1"/>
</dbReference>
<dbReference type="PANTHER" id="PTHR23416">
    <property type="entry name" value="SIALIC ACID SYNTHASE-RELATED"/>
    <property type="match status" value="1"/>
</dbReference>
<dbReference type="InterPro" id="IPR001451">
    <property type="entry name" value="Hexapep"/>
</dbReference>
<organism evidence="3 4">
    <name type="scientific">Fusobacterium equinum</name>
    <dbReference type="NCBI Taxonomy" id="134605"/>
    <lineage>
        <taxon>Bacteria</taxon>
        <taxon>Fusobacteriati</taxon>
        <taxon>Fusobacteriota</taxon>
        <taxon>Fusobacteriia</taxon>
        <taxon>Fusobacteriales</taxon>
        <taxon>Fusobacteriaceae</taxon>
        <taxon>Fusobacterium</taxon>
    </lineage>
</organism>
<dbReference type="InterPro" id="IPR011004">
    <property type="entry name" value="Trimer_LpxA-like_sf"/>
</dbReference>
<dbReference type="CDD" id="cd04647">
    <property type="entry name" value="LbH_MAT_like"/>
    <property type="match status" value="1"/>
</dbReference>
<keyword evidence="4" id="KW-1185">Reference proteome</keyword>
<evidence type="ECO:0000256" key="2">
    <source>
        <dbReference type="ARBA" id="ARBA00022737"/>
    </source>
</evidence>
<dbReference type="Proteomes" id="UP000070617">
    <property type="component" value="Unassembled WGS sequence"/>
</dbReference>
<keyword evidence="2" id="KW-0677">Repeat</keyword>
<dbReference type="PROSITE" id="PS00101">
    <property type="entry name" value="HEXAPEP_TRANSFERASES"/>
    <property type="match status" value="1"/>
</dbReference>
<reference evidence="4" key="1">
    <citation type="submission" date="2016-01" db="EMBL/GenBank/DDBJ databases">
        <authorList>
            <person name="Mitreva M."/>
            <person name="Pepin K.H."/>
            <person name="Mihindukulasuriya K.A."/>
            <person name="Fulton R."/>
            <person name="Fronick C."/>
            <person name="O'Laughlin M."/>
            <person name="Miner T."/>
            <person name="Herter B."/>
            <person name="Rosa B.A."/>
            <person name="Cordes M."/>
            <person name="Tomlinson C."/>
            <person name="Wollam A."/>
            <person name="Palsikar V.B."/>
            <person name="Mardis E.R."/>
            <person name="Wilson R.K."/>
        </authorList>
    </citation>
    <scope>NUCLEOTIDE SEQUENCE [LARGE SCALE GENOMIC DNA]</scope>
    <source>
        <strain evidence="4">CMW8396</strain>
    </source>
</reference>
<evidence type="ECO:0000313" key="3">
    <source>
        <dbReference type="EMBL" id="KXA15562.1"/>
    </source>
</evidence>
<keyword evidence="1 3" id="KW-0808">Transferase</keyword>
<name>A0A133NH01_9FUSO</name>
<dbReference type="EMBL" id="LRPX01000026">
    <property type="protein sequence ID" value="KXA15562.1"/>
    <property type="molecule type" value="Genomic_DNA"/>
</dbReference>
<dbReference type="PATRIC" id="fig|134605.3.peg.651"/>
<dbReference type="AlphaFoldDB" id="A0A133NH01"/>
<dbReference type="InterPro" id="IPR051159">
    <property type="entry name" value="Hexapeptide_acetyltransf"/>
</dbReference>